<feature type="domain" description="PurM-like N-terminal" evidence="2">
    <location>
        <begin position="25"/>
        <end position="137"/>
    </location>
</feature>
<keyword evidence="1 4" id="KW-0418">Kinase</keyword>
<feature type="binding site" evidence="1">
    <location>
        <position position="120"/>
    </location>
    <ligand>
        <name>Mg(2+)</name>
        <dbReference type="ChEBI" id="CHEBI:18420"/>
        <label>1</label>
    </ligand>
</feature>
<protein>
    <recommendedName>
        <fullName evidence="1">Thiamine-monophosphate kinase</fullName>
        <shortName evidence="1">TMP kinase</shortName>
        <shortName evidence="1">Thiamine-phosphate kinase</shortName>
        <ecNumber evidence="1">2.7.4.16</ecNumber>
    </recommendedName>
</protein>
<dbReference type="InterPro" id="IPR036676">
    <property type="entry name" value="PurM-like_C_sf"/>
</dbReference>
<keyword evidence="1" id="KW-0460">Magnesium</keyword>
<dbReference type="PANTHER" id="PTHR30270">
    <property type="entry name" value="THIAMINE-MONOPHOSPHATE KINASE"/>
    <property type="match status" value="1"/>
</dbReference>
<feature type="binding site" evidence="1">
    <location>
        <position position="41"/>
    </location>
    <ligand>
        <name>Mg(2+)</name>
        <dbReference type="ChEBI" id="CHEBI:18420"/>
        <label>4</label>
    </ligand>
</feature>
<feature type="binding site" evidence="1">
    <location>
        <position position="27"/>
    </location>
    <ligand>
        <name>Mg(2+)</name>
        <dbReference type="ChEBI" id="CHEBI:18420"/>
        <label>4</label>
    </ligand>
</feature>
<dbReference type="EMBL" id="CP095071">
    <property type="protein sequence ID" value="UOQ84308.1"/>
    <property type="molecule type" value="Genomic_DNA"/>
</dbReference>
<evidence type="ECO:0000313" key="5">
    <source>
        <dbReference type="Proteomes" id="UP000831537"/>
    </source>
</evidence>
<feature type="binding site" evidence="1">
    <location>
        <position position="212"/>
    </location>
    <ligand>
        <name>Mg(2+)</name>
        <dbReference type="ChEBI" id="CHEBI:18420"/>
        <label>5</label>
    </ligand>
</feature>
<sequence>MEEFDFIQSIKPAYYRQSSVIKGIGDDAAILRHTNSDIIMTMDTMVENIHFNEKTAAPFYIGYRALAANISDIAAMGGKPVSYLVSVTVPDRWAPQELQEVYKGMKELAHAYQMDLIGGDTVSGDQLSLSITVLGIVDNGKARYRNTAKEHDIIFVTGTLGDSAYGLHLLLNEQAQEGSQYFINRHQMPTPRVSFINQSVPIERMALNDVSDGIANEANEIAASSHKGLLLDYDRIPYHELLAKYSPDNLYQWILSGGEDFELLGTVPLEDWDRLMDYANATGTMLTAIGTVVDDEKYNGKAWLRYQGDLKILDKSGYTHLKR</sequence>
<feature type="binding site" evidence="1">
    <location>
        <position position="209"/>
    </location>
    <ligand>
        <name>Mg(2+)</name>
        <dbReference type="ChEBI" id="CHEBI:18420"/>
        <label>3</label>
    </ligand>
</feature>
<feature type="binding site" evidence="1">
    <location>
        <position position="318"/>
    </location>
    <ligand>
        <name>substrate</name>
    </ligand>
</feature>
<dbReference type="PIRSF" id="PIRSF005303">
    <property type="entry name" value="Thiam_monoph_kin"/>
    <property type="match status" value="1"/>
</dbReference>
<feature type="binding site" evidence="1">
    <location>
        <position position="102"/>
    </location>
    <ligand>
        <name>ATP</name>
        <dbReference type="ChEBI" id="CHEBI:30616"/>
    </ligand>
</feature>
<dbReference type="RefSeq" id="WP_244741869.1">
    <property type="nucleotide sequence ID" value="NZ_CP095071.1"/>
</dbReference>
<keyword evidence="1" id="KW-0067">ATP-binding</keyword>
<feature type="domain" description="PurM-like C-terminal" evidence="3">
    <location>
        <begin position="150"/>
        <end position="298"/>
    </location>
</feature>
<keyword evidence="1 4" id="KW-0808">Transferase</keyword>
<comment type="function">
    <text evidence="1">Catalyzes the ATP-dependent phosphorylation of thiamine-monophosphate (TMP) to form thiamine-pyrophosphate (TPP), the active form of vitamin B1.</text>
</comment>
<dbReference type="Gene3D" id="3.90.650.10">
    <property type="entry name" value="PurM-like C-terminal domain"/>
    <property type="match status" value="1"/>
</dbReference>
<name>A0ABY4GIX7_9BACI</name>
<feature type="binding site" evidence="1">
    <location>
        <position position="72"/>
    </location>
    <ligand>
        <name>Mg(2+)</name>
        <dbReference type="ChEBI" id="CHEBI:18420"/>
        <label>2</label>
    </ligand>
</feature>
<dbReference type="InterPro" id="IPR016188">
    <property type="entry name" value="PurM-like_N"/>
</dbReference>
<keyword evidence="1" id="KW-0479">Metal-binding</keyword>
<feature type="binding site" evidence="1">
    <location>
        <begin position="119"/>
        <end position="120"/>
    </location>
    <ligand>
        <name>ATP</name>
        <dbReference type="ChEBI" id="CHEBI:30616"/>
    </ligand>
</feature>
<evidence type="ECO:0000259" key="3">
    <source>
        <dbReference type="Pfam" id="PF02769"/>
    </source>
</evidence>
<feature type="binding site" evidence="1">
    <location>
        <position position="72"/>
    </location>
    <ligand>
        <name>Mg(2+)</name>
        <dbReference type="ChEBI" id="CHEBI:18420"/>
        <label>4</label>
    </ligand>
</feature>
<organism evidence="4 5">
    <name type="scientific">Gracilibacillus salinarum</name>
    <dbReference type="NCBI Taxonomy" id="2932255"/>
    <lineage>
        <taxon>Bacteria</taxon>
        <taxon>Bacillati</taxon>
        <taxon>Bacillota</taxon>
        <taxon>Bacilli</taxon>
        <taxon>Bacillales</taxon>
        <taxon>Bacillaceae</taxon>
        <taxon>Gracilibacillus</taxon>
    </lineage>
</organism>
<comment type="catalytic activity">
    <reaction evidence="1">
        <text>thiamine phosphate + ATP = thiamine diphosphate + ADP</text>
        <dbReference type="Rhea" id="RHEA:15913"/>
        <dbReference type="ChEBI" id="CHEBI:30616"/>
        <dbReference type="ChEBI" id="CHEBI:37575"/>
        <dbReference type="ChEBI" id="CHEBI:58937"/>
        <dbReference type="ChEBI" id="CHEBI:456216"/>
        <dbReference type="EC" id="2.7.4.16"/>
    </reaction>
</comment>
<dbReference type="InterPro" id="IPR036921">
    <property type="entry name" value="PurM-like_N_sf"/>
</dbReference>
<dbReference type="SUPFAM" id="SSF56042">
    <property type="entry name" value="PurM C-terminal domain-like"/>
    <property type="match status" value="1"/>
</dbReference>
<dbReference type="Gene3D" id="3.30.1330.10">
    <property type="entry name" value="PurM-like, N-terminal domain"/>
    <property type="match status" value="1"/>
</dbReference>
<dbReference type="InterPro" id="IPR006283">
    <property type="entry name" value="ThiL-like"/>
</dbReference>
<comment type="caution">
    <text evidence="1">Lacks conserved residue(s) required for the propagation of feature annotation.</text>
</comment>
<dbReference type="Proteomes" id="UP000831537">
    <property type="component" value="Chromosome"/>
</dbReference>
<dbReference type="NCBIfam" id="TIGR01379">
    <property type="entry name" value="thiL"/>
    <property type="match status" value="1"/>
</dbReference>
<proteinExistence type="inferred from homology"/>
<accession>A0ABY4GIX7</accession>
<feature type="binding site" evidence="1">
    <location>
        <position position="43"/>
    </location>
    <ligand>
        <name>Mg(2+)</name>
        <dbReference type="ChEBI" id="CHEBI:18420"/>
        <label>2</label>
    </ligand>
</feature>
<feature type="binding site" evidence="1">
    <location>
        <position position="211"/>
    </location>
    <ligand>
        <name>ATP</name>
        <dbReference type="ChEBI" id="CHEBI:30616"/>
    </ligand>
</feature>
<evidence type="ECO:0000256" key="1">
    <source>
        <dbReference type="HAMAP-Rule" id="MF_02128"/>
    </source>
</evidence>
<dbReference type="Pfam" id="PF02769">
    <property type="entry name" value="AIRS_C"/>
    <property type="match status" value="1"/>
</dbReference>
<feature type="binding site" evidence="1">
    <location>
        <position position="50"/>
    </location>
    <ligand>
        <name>substrate</name>
    </ligand>
</feature>
<feature type="binding site" evidence="1">
    <location>
        <position position="72"/>
    </location>
    <ligand>
        <name>Mg(2+)</name>
        <dbReference type="ChEBI" id="CHEBI:18420"/>
        <label>3</label>
    </ligand>
</feature>
<keyword evidence="1" id="KW-0784">Thiamine biosynthesis</keyword>
<gene>
    <name evidence="1 4" type="primary">thiL</name>
    <name evidence="4" type="ORF">MUN87_16660</name>
</gene>
<dbReference type="EC" id="2.7.4.16" evidence="1"/>
<comment type="miscellaneous">
    <text evidence="1">Reaction mechanism of ThiL seems to utilize a direct, inline transfer of the gamma-phosphate of ATP to TMP rather than a phosphorylated enzyme intermediate.</text>
</comment>
<dbReference type="SUPFAM" id="SSF55326">
    <property type="entry name" value="PurM N-terminal domain-like"/>
    <property type="match status" value="1"/>
</dbReference>
<feature type="binding site" evidence="1">
    <location>
        <position position="259"/>
    </location>
    <ligand>
        <name>substrate</name>
    </ligand>
</feature>
<dbReference type="Pfam" id="PF00586">
    <property type="entry name" value="AIRS"/>
    <property type="match status" value="1"/>
</dbReference>
<dbReference type="InterPro" id="IPR010918">
    <property type="entry name" value="PurM-like_C_dom"/>
</dbReference>
<dbReference type="CDD" id="cd02194">
    <property type="entry name" value="ThiL"/>
    <property type="match status" value="1"/>
</dbReference>
<dbReference type="GO" id="GO:0009030">
    <property type="term" value="F:thiamine-phosphate kinase activity"/>
    <property type="evidence" value="ECO:0007669"/>
    <property type="project" value="UniProtKB-EC"/>
</dbReference>
<keyword evidence="1" id="KW-0547">Nucleotide-binding</keyword>
<feature type="binding site" evidence="1">
    <location>
        <position position="43"/>
    </location>
    <ligand>
        <name>Mg(2+)</name>
        <dbReference type="ChEBI" id="CHEBI:18420"/>
        <label>1</label>
    </ligand>
</feature>
<reference evidence="4 5" key="1">
    <citation type="submission" date="2022-04" db="EMBL/GenBank/DDBJ databases">
        <title>Gracilibacillus sp. isolated from saltern.</title>
        <authorList>
            <person name="Won M."/>
            <person name="Lee C.-M."/>
            <person name="Woen H.-Y."/>
            <person name="Kwon S.-W."/>
        </authorList>
    </citation>
    <scope>NUCLEOTIDE SEQUENCE [LARGE SCALE GENOMIC DNA]</scope>
    <source>
        <strain evidence="4 5">SSPM10-3</strain>
    </source>
</reference>
<keyword evidence="5" id="KW-1185">Reference proteome</keyword>
<dbReference type="HAMAP" id="MF_02128">
    <property type="entry name" value="TMP_kinase"/>
    <property type="match status" value="1"/>
</dbReference>
<comment type="pathway">
    <text evidence="1">Cofactor biosynthesis; thiamine diphosphate biosynthesis; thiamine diphosphate from thiamine phosphate: step 1/1.</text>
</comment>
<dbReference type="PANTHER" id="PTHR30270:SF0">
    <property type="entry name" value="THIAMINE-MONOPHOSPHATE KINASE"/>
    <property type="match status" value="1"/>
</dbReference>
<feature type="binding site" evidence="1">
    <location>
        <position position="27"/>
    </location>
    <ligand>
        <name>Mg(2+)</name>
        <dbReference type="ChEBI" id="CHEBI:18420"/>
        <label>3</label>
    </ligand>
</feature>
<comment type="similarity">
    <text evidence="1">Belongs to the thiamine-monophosphate kinase family.</text>
</comment>
<feature type="binding site" evidence="1">
    <location>
        <position position="145"/>
    </location>
    <ligand>
        <name>ATP</name>
        <dbReference type="ChEBI" id="CHEBI:30616"/>
    </ligand>
</feature>
<evidence type="ECO:0000259" key="2">
    <source>
        <dbReference type="Pfam" id="PF00586"/>
    </source>
</evidence>
<evidence type="ECO:0000313" key="4">
    <source>
        <dbReference type="EMBL" id="UOQ84308.1"/>
    </source>
</evidence>